<accession>A0A5E4MV09</accession>
<dbReference type="AlphaFoldDB" id="A0A5E4MV09"/>
<evidence type="ECO:0000313" key="2">
    <source>
        <dbReference type="Proteomes" id="UP000325440"/>
    </source>
</evidence>
<protein>
    <submittedName>
        <fullName evidence="1">Uncharacterized protein</fullName>
    </submittedName>
</protein>
<dbReference type="Proteomes" id="UP000325440">
    <property type="component" value="Unassembled WGS sequence"/>
</dbReference>
<dbReference type="EMBL" id="CABPRJ010000976">
    <property type="protein sequence ID" value="VVC33857.1"/>
    <property type="molecule type" value="Genomic_DNA"/>
</dbReference>
<reference evidence="1 2" key="1">
    <citation type="submission" date="2019-08" db="EMBL/GenBank/DDBJ databases">
        <authorList>
            <person name="Alioto T."/>
            <person name="Alioto T."/>
            <person name="Gomez Garrido J."/>
        </authorList>
    </citation>
    <scope>NUCLEOTIDE SEQUENCE [LARGE SCALE GENOMIC DNA]</scope>
</reference>
<evidence type="ECO:0000313" key="1">
    <source>
        <dbReference type="EMBL" id="VVC33857.1"/>
    </source>
</evidence>
<proteinExistence type="predicted"/>
<name>A0A5E4MV09_9HEMI</name>
<gene>
    <name evidence="1" type="ORF">CINCED_3A023028</name>
</gene>
<sequence length="120" mass="13634">MQITFWKKHILEAVERKSSADRTCAEKPCGVDAELCDREKTFGKAGRAVDRRSKTLGFFSNAEAIVGGLVVRLRTDLEGRTNPNNNDNNNNINDDLCAVFRHPHCDTNRGDIYKEKRIIR</sequence>
<keyword evidence="2" id="KW-1185">Reference proteome</keyword>
<organism evidence="1 2">
    <name type="scientific">Cinara cedri</name>
    <dbReference type="NCBI Taxonomy" id="506608"/>
    <lineage>
        <taxon>Eukaryota</taxon>
        <taxon>Metazoa</taxon>
        <taxon>Ecdysozoa</taxon>
        <taxon>Arthropoda</taxon>
        <taxon>Hexapoda</taxon>
        <taxon>Insecta</taxon>
        <taxon>Pterygota</taxon>
        <taxon>Neoptera</taxon>
        <taxon>Paraneoptera</taxon>
        <taxon>Hemiptera</taxon>
        <taxon>Sternorrhyncha</taxon>
        <taxon>Aphidomorpha</taxon>
        <taxon>Aphidoidea</taxon>
        <taxon>Aphididae</taxon>
        <taxon>Lachninae</taxon>
        <taxon>Cinara</taxon>
    </lineage>
</organism>